<dbReference type="Gene3D" id="1.20.1250.20">
    <property type="entry name" value="MFS general substrate transporter like domains"/>
    <property type="match status" value="2"/>
</dbReference>
<dbReference type="OrthoDB" id="9795150at2"/>
<evidence type="ECO:0000313" key="9">
    <source>
        <dbReference type="EMBL" id="ORC35199.1"/>
    </source>
</evidence>
<sequence length="402" mass="43299">MTILLLLVIYLAFISLGLPDSILGVAIPVIQREWGIELSTAGLISMVSISGGIIYSFLSGYITEKIGTSRITFISILMTSLALFGFFAAPSFVWLLFLAVPLGVGGGAVDASLNHYVALHFRAHHMNWLHSFWGIGATLGPLIMSYALEQTGSWQPGARTLAFLQLFMAAVILVSFPLWKKHQVLINPQGAPQPGTTQKKGCPGVFELPGVVCALMTMLLYCGVEVGLGLWGSSYLVHTRNFSIEGAASWIAMYYGGITAGRFLSGIISFRLSNVRMIRMGIITALAGILILLLPLPDALIGVALVMVGLGLSPVFPAMIHEVPARFGREASRKVIGFQMGFAYVGSAYLPPLLGFILQYTGLVLLPFILLGFLVVMFAASERLNSLVGRRTSDIDQGLSLQ</sequence>
<feature type="transmembrane region" description="Helical" evidence="7">
    <location>
        <begin position="364"/>
        <end position="381"/>
    </location>
</feature>
<feature type="domain" description="Major facilitator superfamily (MFS) profile" evidence="8">
    <location>
        <begin position="5"/>
        <end position="384"/>
    </location>
</feature>
<dbReference type="InterPro" id="IPR051788">
    <property type="entry name" value="MFS_Transporter"/>
</dbReference>
<dbReference type="PANTHER" id="PTHR23514">
    <property type="entry name" value="BYPASS OF STOP CODON PROTEIN 6"/>
    <property type="match status" value="1"/>
</dbReference>
<feature type="transmembrane region" description="Helical" evidence="7">
    <location>
        <begin position="277"/>
        <end position="294"/>
    </location>
</feature>
<feature type="transmembrane region" description="Helical" evidence="7">
    <location>
        <begin position="251"/>
        <end position="270"/>
    </location>
</feature>
<keyword evidence="5 7" id="KW-1133">Transmembrane helix</keyword>
<evidence type="ECO:0000259" key="8">
    <source>
        <dbReference type="PROSITE" id="PS50850"/>
    </source>
</evidence>
<feature type="transmembrane region" description="Helical" evidence="7">
    <location>
        <begin position="341"/>
        <end position="358"/>
    </location>
</feature>
<dbReference type="SUPFAM" id="SSF103473">
    <property type="entry name" value="MFS general substrate transporter"/>
    <property type="match status" value="1"/>
</dbReference>
<dbReference type="GO" id="GO:0012505">
    <property type="term" value="C:endomembrane system"/>
    <property type="evidence" value="ECO:0007669"/>
    <property type="project" value="UniProtKB-SubCell"/>
</dbReference>
<evidence type="ECO:0000256" key="3">
    <source>
        <dbReference type="ARBA" id="ARBA00022448"/>
    </source>
</evidence>
<dbReference type="PROSITE" id="PS50850">
    <property type="entry name" value="MFS"/>
    <property type="match status" value="1"/>
</dbReference>
<feature type="transmembrane region" description="Helical" evidence="7">
    <location>
        <begin position="300"/>
        <end position="320"/>
    </location>
</feature>
<feature type="transmembrane region" description="Helical" evidence="7">
    <location>
        <begin position="94"/>
        <end position="116"/>
    </location>
</feature>
<dbReference type="Pfam" id="PF07690">
    <property type="entry name" value="MFS_1"/>
    <property type="match status" value="1"/>
</dbReference>
<keyword evidence="6 7" id="KW-0472">Membrane</keyword>
<evidence type="ECO:0000256" key="6">
    <source>
        <dbReference type="ARBA" id="ARBA00023136"/>
    </source>
</evidence>
<keyword evidence="3" id="KW-0813">Transport</keyword>
<feature type="transmembrane region" description="Helical" evidence="7">
    <location>
        <begin position="70"/>
        <end position="88"/>
    </location>
</feature>
<dbReference type="Proteomes" id="UP000192343">
    <property type="component" value="Unassembled WGS sequence"/>
</dbReference>
<dbReference type="GO" id="GO:0016020">
    <property type="term" value="C:membrane"/>
    <property type="evidence" value="ECO:0007669"/>
    <property type="project" value="TreeGrafter"/>
</dbReference>
<dbReference type="EMBL" id="MWQY01000010">
    <property type="protein sequence ID" value="ORC35199.1"/>
    <property type="molecule type" value="Genomic_DNA"/>
</dbReference>
<gene>
    <name evidence="9" type="ORF">B4O97_10660</name>
</gene>
<evidence type="ECO:0000256" key="7">
    <source>
        <dbReference type="SAM" id="Phobius"/>
    </source>
</evidence>
<dbReference type="STRING" id="1963862.B4O97_10660"/>
<feature type="transmembrane region" description="Helical" evidence="7">
    <location>
        <begin position="34"/>
        <end position="58"/>
    </location>
</feature>
<proteinExistence type="inferred from homology"/>
<dbReference type="InterPro" id="IPR020846">
    <property type="entry name" value="MFS_dom"/>
</dbReference>
<comment type="caution">
    <text evidence="9">The sequence shown here is derived from an EMBL/GenBank/DDBJ whole genome shotgun (WGS) entry which is preliminary data.</text>
</comment>
<dbReference type="PANTHER" id="PTHR23514:SF3">
    <property type="entry name" value="BYPASS OF STOP CODON PROTEIN 6"/>
    <property type="match status" value="1"/>
</dbReference>
<keyword evidence="4 7" id="KW-0812">Transmembrane</keyword>
<reference evidence="9 10" key="1">
    <citation type="submission" date="2017-03" db="EMBL/GenBank/DDBJ databases">
        <title>Draft Genome sequence of Marispirochaeta sp. strain JC444.</title>
        <authorList>
            <person name="Shivani Y."/>
            <person name="Subhash Y."/>
            <person name="Sasikala C."/>
            <person name="Ramana C."/>
        </authorList>
    </citation>
    <scope>NUCLEOTIDE SEQUENCE [LARGE SCALE GENOMIC DNA]</scope>
    <source>
        <strain evidence="9 10">JC444</strain>
    </source>
</reference>
<dbReference type="GO" id="GO:0022857">
    <property type="term" value="F:transmembrane transporter activity"/>
    <property type="evidence" value="ECO:0007669"/>
    <property type="project" value="InterPro"/>
</dbReference>
<evidence type="ECO:0000256" key="4">
    <source>
        <dbReference type="ARBA" id="ARBA00022692"/>
    </source>
</evidence>
<keyword evidence="10" id="KW-1185">Reference proteome</keyword>
<comment type="similarity">
    <text evidence="2">Belongs to the major facilitator superfamily.</text>
</comment>
<evidence type="ECO:0000256" key="2">
    <source>
        <dbReference type="ARBA" id="ARBA00008335"/>
    </source>
</evidence>
<dbReference type="AlphaFoldDB" id="A0A1Y1RXZ4"/>
<organism evidence="9 10">
    <name type="scientific">Marispirochaeta aestuarii</name>
    <dbReference type="NCBI Taxonomy" id="1963862"/>
    <lineage>
        <taxon>Bacteria</taxon>
        <taxon>Pseudomonadati</taxon>
        <taxon>Spirochaetota</taxon>
        <taxon>Spirochaetia</taxon>
        <taxon>Spirochaetales</taxon>
        <taxon>Spirochaetaceae</taxon>
        <taxon>Marispirochaeta</taxon>
    </lineage>
</organism>
<evidence type="ECO:0000256" key="1">
    <source>
        <dbReference type="ARBA" id="ARBA00004127"/>
    </source>
</evidence>
<feature type="transmembrane region" description="Helical" evidence="7">
    <location>
        <begin position="128"/>
        <end position="148"/>
    </location>
</feature>
<dbReference type="InterPro" id="IPR036259">
    <property type="entry name" value="MFS_trans_sf"/>
</dbReference>
<feature type="transmembrane region" description="Helical" evidence="7">
    <location>
        <begin position="160"/>
        <end position="179"/>
    </location>
</feature>
<comment type="subcellular location">
    <subcellularLocation>
        <location evidence="1">Endomembrane system</location>
        <topology evidence="1">Multi-pass membrane protein</topology>
    </subcellularLocation>
</comment>
<dbReference type="InterPro" id="IPR011701">
    <property type="entry name" value="MFS"/>
</dbReference>
<evidence type="ECO:0000313" key="10">
    <source>
        <dbReference type="Proteomes" id="UP000192343"/>
    </source>
</evidence>
<accession>A0A1Y1RXZ4</accession>
<feature type="transmembrane region" description="Helical" evidence="7">
    <location>
        <begin position="208"/>
        <end position="231"/>
    </location>
</feature>
<protein>
    <recommendedName>
        <fullName evidence="8">Major facilitator superfamily (MFS) profile domain-containing protein</fullName>
    </recommendedName>
</protein>
<name>A0A1Y1RXZ4_9SPIO</name>
<evidence type="ECO:0000256" key="5">
    <source>
        <dbReference type="ARBA" id="ARBA00022989"/>
    </source>
</evidence>